<dbReference type="Pfam" id="PF02661">
    <property type="entry name" value="Fic"/>
    <property type="match status" value="1"/>
</dbReference>
<dbReference type="InterPro" id="IPR040198">
    <property type="entry name" value="Fido_containing"/>
</dbReference>
<dbReference type="PANTHER" id="PTHR13504">
    <property type="entry name" value="FIDO DOMAIN-CONTAINING PROTEIN DDB_G0283145"/>
    <property type="match status" value="1"/>
</dbReference>
<dbReference type="RefSeq" id="WP_213809295.1">
    <property type="nucleotide sequence ID" value="NZ_JAAMFK010000006.1"/>
</dbReference>
<dbReference type="Proteomes" id="UP001519504">
    <property type="component" value="Unassembled WGS sequence"/>
</dbReference>
<keyword evidence="3" id="KW-1185">Reference proteome</keyword>
<dbReference type="PROSITE" id="PS51459">
    <property type="entry name" value="FIDO"/>
    <property type="match status" value="1"/>
</dbReference>
<feature type="domain" description="Fido" evidence="1">
    <location>
        <begin position="122"/>
        <end position="292"/>
    </location>
</feature>
<dbReference type="Pfam" id="PF13784">
    <property type="entry name" value="Fic_N"/>
    <property type="match status" value="1"/>
</dbReference>
<comment type="caution">
    <text evidence="2">The sequence shown here is derived from an EMBL/GenBank/DDBJ whole genome shotgun (WGS) entry which is preliminary data.</text>
</comment>
<dbReference type="InterPro" id="IPR036597">
    <property type="entry name" value="Fido-like_dom_sf"/>
</dbReference>
<gene>
    <name evidence="2" type="ORF">G6R29_05170</name>
</gene>
<protein>
    <submittedName>
        <fullName evidence="2">Fic family protein</fullName>
    </submittedName>
</protein>
<evidence type="ECO:0000313" key="2">
    <source>
        <dbReference type="EMBL" id="MBS9339010.1"/>
    </source>
</evidence>
<evidence type="ECO:0000259" key="1">
    <source>
        <dbReference type="PROSITE" id="PS51459"/>
    </source>
</evidence>
<evidence type="ECO:0000313" key="3">
    <source>
        <dbReference type="Proteomes" id="UP001519504"/>
    </source>
</evidence>
<proteinExistence type="predicted"/>
<dbReference type="InterPro" id="IPR025758">
    <property type="entry name" value="Fic/DOC_N"/>
</dbReference>
<name>A0ABS5R0N6_9LACO</name>
<sequence>MTANYLSDSKAGSKPISGLKLMPPIVTIKEALMLYQLLAKIKSKIGRLNAELSHSLVNQSLIQLLTFHESVESTRIEGTHVTFSDFVKETGKPRKRKEVVEVENYKRALDLGIELIQAGNPISTRLIKQIHAVLMRAGTRGTTAANGEYRRIQNFIGPDDNIEHDVYVPVPAQAIADYMTNLEFYQNGRSHQSFSDAEVEEGEVLLDEKCDPLIKTAVLHAQFESIHPFLDGNGRVGRILIVLSTMSDELLNHPVFFVSEALEKERLRYYKYLNGVRGNKPDWYSWIRFFLEKSEEMADSLLVKLDKASRHYQRGLKTILKSAATTERTKALWSLSIRQPILTAEIVSAELNMTKKTANKHLQLLVELELLDAGYNPNNCRVFVNYDLIRAID</sequence>
<dbReference type="Gene3D" id="1.10.3290.10">
    <property type="entry name" value="Fido-like domain"/>
    <property type="match status" value="1"/>
</dbReference>
<dbReference type="EMBL" id="JAAMFK010000006">
    <property type="protein sequence ID" value="MBS9339010.1"/>
    <property type="molecule type" value="Genomic_DNA"/>
</dbReference>
<accession>A0ABS5R0N6</accession>
<dbReference type="InterPro" id="IPR003812">
    <property type="entry name" value="Fido"/>
</dbReference>
<organism evidence="2 3">
    <name type="scientific">Fructobacillus broussonetiae</name>
    <dbReference type="NCBI Taxonomy" id="2713173"/>
    <lineage>
        <taxon>Bacteria</taxon>
        <taxon>Bacillati</taxon>
        <taxon>Bacillota</taxon>
        <taxon>Bacilli</taxon>
        <taxon>Lactobacillales</taxon>
        <taxon>Lactobacillaceae</taxon>
        <taxon>Fructobacillus</taxon>
    </lineage>
</organism>
<dbReference type="SUPFAM" id="SSF140931">
    <property type="entry name" value="Fic-like"/>
    <property type="match status" value="1"/>
</dbReference>
<dbReference type="PANTHER" id="PTHR13504:SF38">
    <property type="entry name" value="FIDO DOMAIN-CONTAINING PROTEIN"/>
    <property type="match status" value="1"/>
</dbReference>
<reference evidence="2 3" key="1">
    <citation type="submission" date="2020-02" db="EMBL/GenBank/DDBJ databases">
        <title>Fructobacillus sp. isolated from paper mulberry of Taiwan.</title>
        <authorList>
            <person name="Lin S.-T."/>
        </authorList>
    </citation>
    <scope>NUCLEOTIDE SEQUENCE [LARGE SCALE GENOMIC DNA]</scope>
    <source>
        <strain evidence="2 3">M2-14</strain>
    </source>
</reference>